<dbReference type="AlphaFoldDB" id="A0A7G1HTB8"/>
<dbReference type="KEGG" id="copr:Cop2CBH44_03550"/>
<dbReference type="InterPro" id="IPR004369">
    <property type="entry name" value="Prolyl-tRNA_editing_YbaK/EbsC"/>
</dbReference>
<accession>A0A7G1HTB8</accession>
<dbReference type="PIRSF" id="PIRSF006181">
    <property type="entry name" value="EbsC_YbaK"/>
    <property type="match status" value="1"/>
</dbReference>
<comment type="similarity">
    <text evidence="1 4">Belongs to the prolyl-tRNA editing family. YbaK/EbsC subfamily.</text>
</comment>
<sequence length="163" mass="17701">MSMKINKTNAARLLDKAGISYELIPYEVDENNLAATHVAEQLGEDIRQVFKTLVLRGDRNGIFVCVIPGDKEVDLKAAAKISGNKSAEMIAMKELLPITGYIRGGCSPIGMKKHFPTYIDASASLFGYIYISAGIRGLQIKIAPQELMAFVDARSGEIAHDGV</sequence>
<dbReference type="GO" id="GO:0006412">
    <property type="term" value="P:translation"/>
    <property type="evidence" value="ECO:0007669"/>
    <property type="project" value="UniProtKB-KW"/>
</dbReference>
<dbReference type="GO" id="GO:0002161">
    <property type="term" value="F:aminoacyl-tRNA deacylase activity"/>
    <property type="evidence" value="ECO:0007669"/>
    <property type="project" value="InterPro"/>
</dbReference>
<evidence type="ECO:0000259" key="5">
    <source>
        <dbReference type="Pfam" id="PF04073"/>
    </source>
</evidence>
<evidence type="ECO:0000256" key="4">
    <source>
        <dbReference type="PIRNR" id="PIRNR006181"/>
    </source>
</evidence>
<dbReference type="Pfam" id="PF04073">
    <property type="entry name" value="tRNA_edit"/>
    <property type="match status" value="1"/>
</dbReference>
<dbReference type="Proteomes" id="UP000594042">
    <property type="component" value="Chromosome"/>
</dbReference>
<dbReference type="RefSeq" id="WP_021930727.1">
    <property type="nucleotide sequence ID" value="NZ_AP023322.1"/>
</dbReference>
<evidence type="ECO:0000313" key="7">
    <source>
        <dbReference type="Proteomes" id="UP000594042"/>
    </source>
</evidence>
<dbReference type="Gene3D" id="3.90.960.10">
    <property type="entry name" value="YbaK/aminoacyl-tRNA synthetase-associated domain"/>
    <property type="match status" value="1"/>
</dbReference>
<dbReference type="CDD" id="cd00002">
    <property type="entry name" value="YbaK_deacylase"/>
    <property type="match status" value="1"/>
</dbReference>
<evidence type="ECO:0000313" key="6">
    <source>
        <dbReference type="EMBL" id="BCI62002.1"/>
    </source>
</evidence>
<dbReference type="InterPro" id="IPR007214">
    <property type="entry name" value="YbaK/aa-tRNA-synth-assoc-dom"/>
</dbReference>
<dbReference type="NCBIfam" id="TIGR00011">
    <property type="entry name" value="YbaK_EbsC"/>
    <property type="match status" value="1"/>
</dbReference>
<protein>
    <recommendedName>
        <fullName evidence="4">Cys-tRNA(Pro)/Cys-tRNA(Cys) deacylase</fullName>
        <ecNumber evidence="4">4.2.-.-</ecNumber>
    </recommendedName>
</protein>
<dbReference type="GO" id="GO:0016829">
    <property type="term" value="F:lyase activity"/>
    <property type="evidence" value="ECO:0007669"/>
    <property type="project" value="UniProtKB-KW"/>
</dbReference>
<dbReference type="EMBL" id="AP023322">
    <property type="protein sequence ID" value="BCI62002.1"/>
    <property type="molecule type" value="Genomic_DNA"/>
</dbReference>
<dbReference type="PANTHER" id="PTHR30411:SF0">
    <property type="entry name" value="CYS-TRNA(PRO)_CYS-TRNA(CYS) DEACYLASE YBAK"/>
    <property type="match status" value="1"/>
</dbReference>
<name>A0A7G1HTB8_9BACT</name>
<dbReference type="InterPro" id="IPR036754">
    <property type="entry name" value="YbaK/aa-tRNA-synt-asso_dom_sf"/>
</dbReference>
<feature type="domain" description="YbaK/aminoacyl-tRNA synthetase-associated" evidence="5">
    <location>
        <begin position="35"/>
        <end position="149"/>
    </location>
</feature>
<proteinExistence type="inferred from homology"/>
<keyword evidence="7" id="KW-1185">Reference proteome</keyword>
<evidence type="ECO:0000256" key="3">
    <source>
        <dbReference type="ARBA" id="ARBA00023239"/>
    </source>
</evidence>
<keyword evidence="2 4" id="KW-0648">Protein biosynthesis</keyword>
<gene>
    <name evidence="6" type="ORF">Cop2CBH44_03550</name>
</gene>
<dbReference type="SUPFAM" id="SSF55826">
    <property type="entry name" value="YbaK/ProRS associated domain"/>
    <property type="match status" value="1"/>
</dbReference>
<reference evidence="7" key="1">
    <citation type="submission" date="2020-07" db="EMBL/GenBank/DDBJ databases">
        <title>Complete genome sequencing of Coprobacter sp. strain 2CBH44.</title>
        <authorList>
            <person name="Sakamoto M."/>
            <person name="Murakami T."/>
            <person name="Mori H."/>
        </authorList>
    </citation>
    <scope>NUCLEOTIDE SEQUENCE [LARGE SCALE GENOMIC DNA]</scope>
    <source>
        <strain evidence="7">2CBH44</strain>
    </source>
</reference>
<evidence type="ECO:0000256" key="2">
    <source>
        <dbReference type="ARBA" id="ARBA00022917"/>
    </source>
</evidence>
<organism evidence="6 7">
    <name type="scientific">Coprobacter secundus subsp. similis</name>
    <dbReference type="NCBI Taxonomy" id="2751153"/>
    <lineage>
        <taxon>Bacteria</taxon>
        <taxon>Pseudomonadati</taxon>
        <taxon>Bacteroidota</taxon>
        <taxon>Bacteroidia</taxon>
        <taxon>Bacteroidales</taxon>
        <taxon>Barnesiellaceae</taxon>
        <taxon>Coprobacter</taxon>
    </lineage>
</organism>
<dbReference type="PANTHER" id="PTHR30411">
    <property type="entry name" value="CYTOPLASMIC PROTEIN"/>
    <property type="match status" value="1"/>
</dbReference>
<evidence type="ECO:0000256" key="1">
    <source>
        <dbReference type="ARBA" id="ARBA00009798"/>
    </source>
</evidence>
<dbReference type="EC" id="4.2.-.-" evidence="4"/>
<keyword evidence="3 4" id="KW-0456">Lyase</keyword>